<dbReference type="SUPFAM" id="SSF55174">
    <property type="entry name" value="Alpha-L RNA-binding motif"/>
    <property type="match status" value="1"/>
</dbReference>
<dbReference type="CDD" id="cd00165">
    <property type="entry name" value="S4"/>
    <property type="match status" value="1"/>
</dbReference>
<proteinExistence type="inferred from homology"/>
<evidence type="ECO:0000256" key="1">
    <source>
        <dbReference type="ARBA" id="ARBA00008348"/>
    </source>
</evidence>
<comment type="catalytic activity">
    <reaction evidence="4">
        <text>uridine(516) in 16S rRNA = pseudouridine(516) in 16S rRNA</text>
        <dbReference type="Rhea" id="RHEA:38867"/>
        <dbReference type="Rhea" id="RHEA-COMP:10089"/>
        <dbReference type="Rhea" id="RHEA-COMP:10090"/>
        <dbReference type="ChEBI" id="CHEBI:65314"/>
        <dbReference type="ChEBI" id="CHEBI:65315"/>
        <dbReference type="EC" id="5.4.99.19"/>
    </reaction>
</comment>
<dbReference type="PANTHER" id="PTHR47683">
    <property type="entry name" value="PSEUDOURIDINE SYNTHASE FAMILY PROTEIN-RELATED"/>
    <property type="match status" value="1"/>
</dbReference>
<evidence type="ECO:0000313" key="10">
    <source>
        <dbReference type="Proteomes" id="UP001156215"/>
    </source>
</evidence>
<keyword evidence="3 7" id="KW-0413">Isomerase</keyword>
<evidence type="ECO:0000259" key="8">
    <source>
        <dbReference type="SMART" id="SM00363"/>
    </source>
</evidence>
<dbReference type="NCBIfam" id="TIGR00093">
    <property type="entry name" value="pseudouridine synthase"/>
    <property type="match status" value="1"/>
</dbReference>
<dbReference type="Gene3D" id="3.30.70.1560">
    <property type="entry name" value="Alpha-L RNA-binding motif"/>
    <property type="match status" value="1"/>
</dbReference>
<comment type="similarity">
    <text evidence="1 7">Belongs to the pseudouridine synthase RsuA family.</text>
</comment>
<dbReference type="AlphaFoldDB" id="A0A9E9P4A6"/>
<dbReference type="Pfam" id="PF00849">
    <property type="entry name" value="PseudoU_synth_2"/>
    <property type="match status" value="1"/>
</dbReference>
<dbReference type="EMBL" id="CP098242">
    <property type="protein sequence ID" value="WAW11085.1"/>
    <property type="molecule type" value="Genomic_DNA"/>
</dbReference>
<dbReference type="GO" id="GO:0160136">
    <property type="term" value="F:16S rRNA pseudouridine(516) synthase activity"/>
    <property type="evidence" value="ECO:0007669"/>
    <property type="project" value="UniProtKB-EC"/>
</dbReference>
<dbReference type="Gene3D" id="3.10.290.10">
    <property type="entry name" value="RNA-binding S4 domain"/>
    <property type="match status" value="1"/>
</dbReference>
<evidence type="ECO:0000256" key="5">
    <source>
        <dbReference type="ARBA" id="ARBA00037590"/>
    </source>
</evidence>
<dbReference type="PANTHER" id="PTHR47683:SF4">
    <property type="entry name" value="PSEUDOURIDINE SYNTHASE"/>
    <property type="match status" value="1"/>
</dbReference>
<dbReference type="InterPro" id="IPR042092">
    <property type="entry name" value="PsdUridine_s_RsuA/RluB/E/F_cat"/>
</dbReference>
<dbReference type="SMART" id="SM00363">
    <property type="entry name" value="S4"/>
    <property type="match status" value="1"/>
</dbReference>
<comment type="function">
    <text evidence="5">Responsible for synthesis of pseudouridine from uracil-516 in 16S ribosomal RNA.</text>
</comment>
<dbReference type="RefSeq" id="WP_269310196.1">
    <property type="nucleotide sequence ID" value="NZ_CP098242.1"/>
</dbReference>
<dbReference type="SUPFAM" id="SSF55120">
    <property type="entry name" value="Pseudouridine synthase"/>
    <property type="match status" value="1"/>
</dbReference>
<dbReference type="PROSITE" id="PS01149">
    <property type="entry name" value="PSI_RSU"/>
    <property type="match status" value="1"/>
</dbReference>
<dbReference type="KEGG" id="ovb:NB640_05485"/>
<evidence type="ECO:0000256" key="4">
    <source>
        <dbReference type="ARBA" id="ARBA00036749"/>
    </source>
</evidence>
<evidence type="ECO:0000313" key="9">
    <source>
        <dbReference type="EMBL" id="WAW11085.1"/>
    </source>
</evidence>
<dbReference type="InterPro" id="IPR002942">
    <property type="entry name" value="S4_RNA-bd"/>
</dbReference>
<keyword evidence="2 6" id="KW-0694">RNA-binding</keyword>
<reference evidence="9" key="1">
    <citation type="journal article" date="2022" name="Front. Microbiol.">
        <title>New perspectives on an old grouping: The genomic and phenotypic variability of Oxalobacter formigenes and the implications for calcium oxalate stone prevention.</title>
        <authorList>
            <person name="Chmiel J.A."/>
            <person name="Carr C."/>
            <person name="Stuivenberg G.A."/>
            <person name="Venema R."/>
            <person name="Chanyi R.M."/>
            <person name="Al K.F."/>
            <person name="Giguere D."/>
            <person name="Say H."/>
            <person name="Akouris P.P."/>
            <person name="Dominguez Romero S.A."/>
            <person name="Kwong A."/>
            <person name="Tai V."/>
            <person name="Koval S.F."/>
            <person name="Razvi H."/>
            <person name="Bjazevic J."/>
            <person name="Burton J.P."/>
        </authorList>
    </citation>
    <scope>NUCLEOTIDE SEQUENCE</scope>
    <source>
        <strain evidence="9">WoOx3</strain>
    </source>
</reference>
<dbReference type="InterPro" id="IPR050343">
    <property type="entry name" value="RsuA_PseudoU_synthase"/>
</dbReference>
<dbReference type="InterPro" id="IPR000748">
    <property type="entry name" value="PsdUridine_synth_RsuA/RluB/E/F"/>
</dbReference>
<organism evidence="9 10">
    <name type="scientific">Oxalobacter vibrioformis</name>
    <dbReference type="NCBI Taxonomy" id="933080"/>
    <lineage>
        <taxon>Bacteria</taxon>
        <taxon>Pseudomonadati</taxon>
        <taxon>Pseudomonadota</taxon>
        <taxon>Betaproteobacteria</taxon>
        <taxon>Burkholderiales</taxon>
        <taxon>Oxalobacteraceae</taxon>
        <taxon>Oxalobacter</taxon>
    </lineage>
</organism>
<evidence type="ECO:0000256" key="7">
    <source>
        <dbReference type="RuleBase" id="RU003887"/>
    </source>
</evidence>
<sequence length="236" mass="26447">MTLEKLLQSQGFGSRKTCRTLISEGRVSVAGKRCTDPQANIDTDNLFFEVDKQRWRYRERVYIAMHKPPGFECSHQPQHHPSVFSLLPEQLIQRGVQCAGRLDQDTTGLLFFSDDGAFIHAMISPKKMVSKIYEARVRHALQPELFEALCAGVLLHGEKSPVAALSCTPLDSHRLSLSIAEGKYHQVKRMVAAAGNRVEKLHRSAIGSLVLDESLPQGNWRWIEADELSLLGYVPA</sequence>
<dbReference type="InterPro" id="IPR020094">
    <property type="entry name" value="TruA/RsuA/RluB/E/F_N"/>
</dbReference>
<dbReference type="CDD" id="cd02553">
    <property type="entry name" value="PseudoU_synth_RsuA"/>
    <property type="match status" value="1"/>
</dbReference>
<keyword evidence="10" id="KW-1185">Reference proteome</keyword>
<dbReference type="InterPro" id="IPR018496">
    <property type="entry name" value="PsdUridine_synth_RsuA/RluB_CS"/>
</dbReference>
<dbReference type="Proteomes" id="UP001156215">
    <property type="component" value="Chromosome"/>
</dbReference>
<evidence type="ECO:0000256" key="3">
    <source>
        <dbReference type="ARBA" id="ARBA00023235"/>
    </source>
</evidence>
<dbReference type="Gene3D" id="3.30.70.580">
    <property type="entry name" value="Pseudouridine synthase I, catalytic domain, N-terminal subdomain"/>
    <property type="match status" value="1"/>
</dbReference>
<dbReference type="GO" id="GO:0003723">
    <property type="term" value="F:RNA binding"/>
    <property type="evidence" value="ECO:0007669"/>
    <property type="project" value="UniProtKB-KW"/>
</dbReference>
<evidence type="ECO:0000256" key="6">
    <source>
        <dbReference type="PROSITE-ProRule" id="PRU00182"/>
    </source>
</evidence>
<gene>
    <name evidence="9" type="ORF">NB640_05485</name>
</gene>
<dbReference type="PROSITE" id="PS50889">
    <property type="entry name" value="S4"/>
    <property type="match status" value="1"/>
</dbReference>
<dbReference type="InterPro" id="IPR020103">
    <property type="entry name" value="PsdUridine_synth_cat_dom_sf"/>
</dbReference>
<dbReference type="GO" id="GO:0000455">
    <property type="term" value="P:enzyme-directed rRNA pseudouridine synthesis"/>
    <property type="evidence" value="ECO:0007669"/>
    <property type="project" value="UniProtKB-ARBA"/>
</dbReference>
<dbReference type="Pfam" id="PF01479">
    <property type="entry name" value="S4"/>
    <property type="match status" value="1"/>
</dbReference>
<name>A0A9E9P4A6_9BURK</name>
<dbReference type="EC" id="5.4.99.-" evidence="7"/>
<dbReference type="InterPro" id="IPR006145">
    <property type="entry name" value="PsdUridine_synth_RsuA/RluA"/>
</dbReference>
<feature type="domain" description="RNA-binding S4" evidence="8">
    <location>
        <begin position="1"/>
        <end position="64"/>
    </location>
</feature>
<dbReference type="InterPro" id="IPR036986">
    <property type="entry name" value="S4_RNA-bd_sf"/>
</dbReference>
<accession>A0A9E9P4A6</accession>
<evidence type="ECO:0000256" key="2">
    <source>
        <dbReference type="ARBA" id="ARBA00022884"/>
    </source>
</evidence>
<protein>
    <recommendedName>
        <fullName evidence="7">Pseudouridine synthase</fullName>
        <ecNumber evidence="7">5.4.99.-</ecNumber>
    </recommendedName>
</protein>